<dbReference type="Proteomes" id="UP000315925">
    <property type="component" value="Chromosome"/>
</dbReference>
<evidence type="ECO:0000313" key="3">
    <source>
        <dbReference type="EMBL" id="QDQ43312.1"/>
    </source>
</evidence>
<dbReference type="KEGG" id="mkc:kam1_2104"/>
<dbReference type="STRING" id="1202785.A946_06285"/>
<evidence type="ECO:0000313" key="4">
    <source>
        <dbReference type="Proteomes" id="UP000315925"/>
    </source>
</evidence>
<protein>
    <recommendedName>
        <fullName evidence="2">DUF4131 domain-containing protein</fullName>
    </recommendedName>
</protein>
<reference evidence="4" key="1">
    <citation type="submission" date="2019-03" db="EMBL/GenBank/DDBJ databases">
        <title>Complete genome of Methylacidiphilum kamchatkense Kam1.</title>
        <authorList>
            <person name="Kruse T."/>
            <person name="Murarilal Ratnadevi C."/>
            <person name="Erikstad H.-A."/>
            <person name="Birkeland N.-K."/>
        </authorList>
    </citation>
    <scope>NUCLEOTIDE SEQUENCE [LARGE SCALE GENOMIC DNA]</scope>
    <source>
        <strain evidence="4">kam1</strain>
    </source>
</reference>
<gene>
    <name evidence="3" type="ORF">kam1_2104</name>
</gene>
<dbReference type="InterPro" id="IPR025405">
    <property type="entry name" value="DUF4131"/>
</dbReference>
<keyword evidence="1" id="KW-0472">Membrane</keyword>
<feature type="domain" description="DUF4131" evidence="2">
    <location>
        <begin position="43"/>
        <end position="196"/>
    </location>
</feature>
<dbReference type="EMBL" id="CP037899">
    <property type="protein sequence ID" value="QDQ43312.1"/>
    <property type="molecule type" value="Genomic_DNA"/>
</dbReference>
<dbReference type="RefSeq" id="WP_143958424.1">
    <property type="nucleotide sequence ID" value="NZ_CP037899.1"/>
</dbReference>
<proteinExistence type="predicted"/>
<keyword evidence="1" id="KW-1133">Transmembrane helix</keyword>
<evidence type="ECO:0000259" key="2">
    <source>
        <dbReference type="Pfam" id="PF13567"/>
    </source>
</evidence>
<feature type="transmembrane region" description="Helical" evidence="1">
    <location>
        <begin position="20"/>
        <end position="43"/>
    </location>
</feature>
<name>A0A516TPZ2_9BACT</name>
<sequence>MVFEAQNEGMDRKEKEKVPLFFPAIIFATGCYLGAQGTFNVGLLLGSLVFSLSLWRQASRNRLFSEMFCLCSLFLLGLLNCSVHRYLAEKEMVMLHEKLAAFQSLHCLGYVSSFPQQKERATCFLLNLKAIASGEKWFPMKGKVLCRVEDWQGTIHLGQLITVSGKIILPHKKSNAGEVDFYNYMVEKGISFELLSKDKFFFTRMIPIRALGLGSRK</sequence>
<organism evidence="3 4">
    <name type="scientific">Methylacidiphilum kamchatkense Kam1</name>
    <dbReference type="NCBI Taxonomy" id="1202785"/>
    <lineage>
        <taxon>Bacteria</taxon>
        <taxon>Pseudomonadati</taxon>
        <taxon>Verrucomicrobiota</taxon>
        <taxon>Methylacidiphilae</taxon>
        <taxon>Methylacidiphilales</taxon>
        <taxon>Methylacidiphilaceae</taxon>
        <taxon>Methylacidiphilum (ex Ratnadevi et al. 2023)</taxon>
    </lineage>
</organism>
<dbReference type="AlphaFoldDB" id="A0A516TPZ2"/>
<accession>A0A516TPZ2</accession>
<keyword evidence="1" id="KW-0812">Transmembrane</keyword>
<feature type="transmembrane region" description="Helical" evidence="1">
    <location>
        <begin position="63"/>
        <end position="83"/>
    </location>
</feature>
<evidence type="ECO:0000256" key="1">
    <source>
        <dbReference type="SAM" id="Phobius"/>
    </source>
</evidence>
<dbReference type="Pfam" id="PF13567">
    <property type="entry name" value="DUF4131"/>
    <property type="match status" value="1"/>
</dbReference>